<dbReference type="Proteomes" id="UP000230821">
    <property type="component" value="Unassembled WGS sequence"/>
</dbReference>
<dbReference type="PANTHER" id="PTHR30290:SF10">
    <property type="entry name" value="PERIPLASMIC OLIGOPEPTIDE-BINDING PROTEIN-RELATED"/>
    <property type="match status" value="1"/>
</dbReference>
<dbReference type="GO" id="GO:0043190">
    <property type="term" value="C:ATP-binding cassette (ABC) transporter complex"/>
    <property type="evidence" value="ECO:0007669"/>
    <property type="project" value="InterPro"/>
</dbReference>
<dbReference type="GO" id="GO:0015833">
    <property type="term" value="P:peptide transport"/>
    <property type="evidence" value="ECO:0007669"/>
    <property type="project" value="TreeGrafter"/>
</dbReference>
<evidence type="ECO:0000256" key="3">
    <source>
        <dbReference type="ARBA" id="ARBA00022448"/>
    </source>
</evidence>
<organism evidence="6 7">
    <name type="scientific">candidate division KSB3 bacterium</name>
    <dbReference type="NCBI Taxonomy" id="2044937"/>
    <lineage>
        <taxon>Bacteria</taxon>
        <taxon>candidate division KSB3</taxon>
    </lineage>
</organism>
<comment type="subcellular location">
    <subcellularLocation>
        <location evidence="1">Cell envelope</location>
    </subcellularLocation>
</comment>
<dbReference type="GO" id="GO:0042597">
    <property type="term" value="C:periplasmic space"/>
    <property type="evidence" value="ECO:0007669"/>
    <property type="project" value="UniProtKB-ARBA"/>
</dbReference>
<evidence type="ECO:0000259" key="5">
    <source>
        <dbReference type="Pfam" id="PF00496"/>
    </source>
</evidence>
<dbReference type="SUPFAM" id="SSF53850">
    <property type="entry name" value="Periplasmic binding protein-like II"/>
    <property type="match status" value="1"/>
</dbReference>
<name>A0A2G6KHN1_9BACT</name>
<evidence type="ECO:0000256" key="2">
    <source>
        <dbReference type="ARBA" id="ARBA00005695"/>
    </source>
</evidence>
<feature type="domain" description="Solute-binding protein family 5" evidence="5">
    <location>
        <begin position="100"/>
        <end position="480"/>
    </location>
</feature>
<dbReference type="InterPro" id="IPR039424">
    <property type="entry name" value="SBP_5"/>
</dbReference>
<proteinExistence type="inferred from homology"/>
<keyword evidence="3" id="KW-0813">Transport</keyword>
<dbReference type="Gene3D" id="3.90.76.10">
    <property type="entry name" value="Dipeptide-binding Protein, Domain 1"/>
    <property type="match status" value="1"/>
</dbReference>
<dbReference type="GO" id="GO:1904680">
    <property type="term" value="F:peptide transmembrane transporter activity"/>
    <property type="evidence" value="ECO:0007669"/>
    <property type="project" value="TreeGrafter"/>
</dbReference>
<evidence type="ECO:0000256" key="1">
    <source>
        <dbReference type="ARBA" id="ARBA00004196"/>
    </source>
</evidence>
<dbReference type="EMBL" id="PDSK01000072">
    <property type="protein sequence ID" value="PIE34880.1"/>
    <property type="molecule type" value="Genomic_DNA"/>
</dbReference>
<accession>A0A2G6KHN1</accession>
<dbReference type="Gene3D" id="3.10.105.10">
    <property type="entry name" value="Dipeptide-binding Protein, Domain 3"/>
    <property type="match status" value="1"/>
</dbReference>
<reference evidence="6 7" key="1">
    <citation type="submission" date="2017-10" db="EMBL/GenBank/DDBJ databases">
        <title>Novel microbial diversity and functional potential in the marine mammal oral microbiome.</title>
        <authorList>
            <person name="Dudek N.K."/>
            <person name="Sun C.L."/>
            <person name="Burstein D."/>
            <person name="Kantor R.S."/>
            <person name="Aliaga Goltsman D.S."/>
            <person name="Bik E.M."/>
            <person name="Thomas B.C."/>
            <person name="Banfield J.F."/>
            <person name="Relman D.A."/>
        </authorList>
    </citation>
    <scope>NUCLEOTIDE SEQUENCE [LARGE SCALE GENOMIC DNA]</scope>
    <source>
        <strain evidence="6">DOLJORAL78_47_16</strain>
    </source>
</reference>
<keyword evidence="4" id="KW-0732">Signal</keyword>
<dbReference type="GO" id="GO:0030313">
    <property type="term" value="C:cell envelope"/>
    <property type="evidence" value="ECO:0007669"/>
    <property type="project" value="UniProtKB-SubCell"/>
</dbReference>
<dbReference type="PANTHER" id="PTHR30290">
    <property type="entry name" value="PERIPLASMIC BINDING COMPONENT OF ABC TRANSPORTER"/>
    <property type="match status" value="1"/>
</dbReference>
<sequence>MVERRKWFTLYHPTVHCLQGGSIMRCTKKMLLLLACVLMVPAVVYALPPDALPESEQVLLYPLKLESGTYMDYMKTIYNCIQGGAELAHEALMAFDKDLEVVPMGAERWDVSDDGLTWTFHLRKELTWSDGKAITAHDYVFALHRAVTQGYDFGWYWSFAAGLKNWNAVEKGEVAVEELGIKALDEYTLEITTEVPKPYLLGVLTWLYPVPRHAVEAHGDEYATQAETMVGSGPFMITEWVKGDHMTFVKNPNYKGLWQPYLEKIILKYGTFEPETGFPAYMNDETYRSDLNPGQLAFAGQNLADQLYSWPMFRVFYLSFDTTKPPFDDIRVRQAFHYAFNREELSSTILKGMASPEYSPLMSGFPGYDPEAAKSLSKYDPEQAKKLLADAGYPEGKGFPELEMWLRAENQMHPWQKPAASYIQAQFKEKLGVNMVPRVVEVKTFTDALNQHTHPLFLLAYQFDYVDPSNFMDLFLSGGRHAWSNEEYDRLVHEADPMTDEEARLQKYRQAEKILIEENPAIFAFQQLYSAVWKPYVKGEGVEPNQKGVASWGDMWGKYVMTHIYIAKH</sequence>
<comment type="similarity">
    <text evidence="2">Belongs to the bacterial solute-binding protein 5 family.</text>
</comment>
<dbReference type="PIRSF" id="PIRSF002741">
    <property type="entry name" value="MppA"/>
    <property type="match status" value="1"/>
</dbReference>
<protein>
    <recommendedName>
        <fullName evidence="5">Solute-binding protein family 5 domain-containing protein</fullName>
    </recommendedName>
</protein>
<evidence type="ECO:0000313" key="7">
    <source>
        <dbReference type="Proteomes" id="UP000230821"/>
    </source>
</evidence>
<dbReference type="Gene3D" id="3.40.190.10">
    <property type="entry name" value="Periplasmic binding protein-like II"/>
    <property type="match status" value="1"/>
</dbReference>
<dbReference type="Pfam" id="PF00496">
    <property type="entry name" value="SBP_bac_5"/>
    <property type="match status" value="1"/>
</dbReference>
<dbReference type="InterPro" id="IPR000914">
    <property type="entry name" value="SBP_5_dom"/>
</dbReference>
<dbReference type="CDD" id="cd08504">
    <property type="entry name" value="PBP2_OppA"/>
    <property type="match status" value="1"/>
</dbReference>
<comment type="caution">
    <text evidence="6">The sequence shown here is derived from an EMBL/GenBank/DDBJ whole genome shotgun (WGS) entry which is preliminary data.</text>
</comment>
<gene>
    <name evidence="6" type="ORF">CSA56_06380</name>
</gene>
<dbReference type="AlphaFoldDB" id="A0A2G6KHN1"/>
<evidence type="ECO:0000313" key="6">
    <source>
        <dbReference type="EMBL" id="PIE34880.1"/>
    </source>
</evidence>
<dbReference type="InterPro" id="IPR030678">
    <property type="entry name" value="Peptide/Ni-bd"/>
</dbReference>
<evidence type="ECO:0000256" key="4">
    <source>
        <dbReference type="ARBA" id="ARBA00022729"/>
    </source>
</evidence>